<dbReference type="EMBL" id="JH657995">
    <property type="protein sequence ID" value="EXM16594.1"/>
    <property type="molecule type" value="Genomic_DNA"/>
</dbReference>
<protein>
    <submittedName>
        <fullName evidence="1">Amidase</fullName>
    </submittedName>
</protein>
<dbReference type="HOGENOM" id="CLU_177154_0_0_1"/>
<organism evidence="1">
    <name type="scientific">Fusarium oxysporum f. sp. vasinfectum 25433</name>
    <dbReference type="NCBI Taxonomy" id="1089449"/>
    <lineage>
        <taxon>Eukaryota</taxon>
        <taxon>Fungi</taxon>
        <taxon>Dikarya</taxon>
        <taxon>Ascomycota</taxon>
        <taxon>Pezizomycotina</taxon>
        <taxon>Sordariomycetes</taxon>
        <taxon>Hypocreomycetidae</taxon>
        <taxon>Hypocreales</taxon>
        <taxon>Nectriaceae</taxon>
        <taxon>Fusarium</taxon>
        <taxon>Fusarium oxysporum species complex</taxon>
    </lineage>
</organism>
<reference evidence="1" key="1">
    <citation type="submission" date="2011-11" db="EMBL/GenBank/DDBJ databases">
        <title>The Genome Sequence of Fusarium oxysporum Cotton.</title>
        <authorList>
            <consortium name="The Broad Institute Genome Sequencing Platform"/>
            <person name="Ma L.-J."/>
            <person name="Gale L.R."/>
            <person name="Schwartz D.C."/>
            <person name="Zhou S."/>
            <person name="Corby-Kistler H."/>
            <person name="Young S.K."/>
            <person name="Zeng Q."/>
            <person name="Gargeya S."/>
            <person name="Fitzgerald M."/>
            <person name="Haas B."/>
            <person name="Abouelleil A."/>
            <person name="Alvarado L."/>
            <person name="Arachchi H.M."/>
            <person name="Berlin A."/>
            <person name="Brown A."/>
            <person name="Chapman S.B."/>
            <person name="Chen Z."/>
            <person name="Dunbar C."/>
            <person name="Freedman E."/>
            <person name="Gearin G."/>
            <person name="Goldberg J."/>
            <person name="Griggs A."/>
            <person name="Gujja S."/>
            <person name="Heiman D."/>
            <person name="Howarth C."/>
            <person name="Larson L."/>
            <person name="Lui A."/>
            <person name="MacDonald P.J.P."/>
            <person name="Montmayeur A."/>
            <person name="Murphy C."/>
            <person name="Neiman D."/>
            <person name="Pearson M."/>
            <person name="Priest M."/>
            <person name="Roberts A."/>
            <person name="Saif S."/>
            <person name="Shea T."/>
            <person name="Shenoy N."/>
            <person name="Sisk P."/>
            <person name="Stolte C."/>
            <person name="Sykes S."/>
            <person name="Wortman J."/>
            <person name="Nusbaum C."/>
            <person name="Birren B."/>
        </authorList>
    </citation>
    <scope>NUCLEOTIDE SEQUENCE [LARGE SCALE GENOMIC DNA]</scope>
    <source>
        <strain evidence="1">25433</strain>
    </source>
</reference>
<sequence>MQLMASDNLAAMRPVFDRFASEYAAVLTPSVPDEALVGLESTGSHIFCAMWSGLHAPVLNVPGFKGDHDMPIGLSLVAPRYRDRHVLEVGKAVGKIFEAEGGWKTNIV</sequence>
<dbReference type="OrthoDB" id="6428749at2759"/>
<accession>X0KSK2</accession>
<reference evidence="1" key="2">
    <citation type="submission" date="2012-05" db="EMBL/GenBank/DDBJ databases">
        <title>The Genome Annotation of Fusarium oxysporum Cotton.</title>
        <authorList>
            <consortium name="The Broad Institute Genomics Platform"/>
            <person name="Ma L.-J."/>
            <person name="Corby-Kistler H."/>
            <person name="Broz K."/>
            <person name="Gale L.R."/>
            <person name="Jonkers W."/>
            <person name="O'Donnell K."/>
            <person name="Ploetz R."/>
            <person name="Steinberg C."/>
            <person name="Schwartz D.C."/>
            <person name="VanEtten H."/>
            <person name="Zhou S."/>
            <person name="Young S.K."/>
            <person name="Zeng Q."/>
            <person name="Gargeya S."/>
            <person name="Fitzgerald M."/>
            <person name="Abouelleil A."/>
            <person name="Alvarado L."/>
            <person name="Chapman S.B."/>
            <person name="Gainer-Dewar J."/>
            <person name="Goldberg J."/>
            <person name="Griggs A."/>
            <person name="Gujja S."/>
            <person name="Hansen M."/>
            <person name="Howarth C."/>
            <person name="Imamovic A."/>
            <person name="Ireland A."/>
            <person name="Larimer J."/>
            <person name="McCowan C."/>
            <person name="Murphy C."/>
            <person name="Pearson M."/>
            <person name="Poon T.W."/>
            <person name="Priest M."/>
            <person name="Roberts A."/>
            <person name="Saif S."/>
            <person name="Shea T."/>
            <person name="Sykes S."/>
            <person name="Wortman J."/>
            <person name="Nusbaum C."/>
            <person name="Birren B."/>
        </authorList>
    </citation>
    <scope>NUCLEOTIDE SEQUENCE</scope>
    <source>
        <strain evidence="1">25433</strain>
    </source>
</reference>
<dbReference type="Proteomes" id="UP000030701">
    <property type="component" value="Unassembled WGS sequence"/>
</dbReference>
<dbReference type="Gene3D" id="3.90.1300.10">
    <property type="entry name" value="Amidase signature (AS) domain"/>
    <property type="match status" value="1"/>
</dbReference>
<dbReference type="SUPFAM" id="SSF75304">
    <property type="entry name" value="Amidase signature (AS) enzymes"/>
    <property type="match status" value="1"/>
</dbReference>
<name>X0KSK2_FUSOX</name>
<proteinExistence type="predicted"/>
<dbReference type="InterPro" id="IPR036928">
    <property type="entry name" value="AS_sf"/>
</dbReference>
<dbReference type="AlphaFoldDB" id="X0KSK2"/>
<evidence type="ECO:0000313" key="1">
    <source>
        <dbReference type="EMBL" id="EXM16594.1"/>
    </source>
</evidence>
<gene>
    <name evidence="1" type="ORF">FOTG_15104</name>
</gene>